<sequence length="496" mass="57153">MKLKIIAFLIIIVVIALGVYYNLSQRVEIQEISLNSPDNQSIKEDIHIKLSAPAPLYIEYWKDGDSERFRTPLTDSKDDHLINLLLLEPSTKYNYQIVIDKWFPVKSKQMSFETRKQSPWMVHKWIKEKNPHDPKALGDDLIMLCFRGYPGNISIVDGNGTVRWYWQDDKMGVRLASLTPRGTILALLAPANKDEFKKEPNKNNGKPLPQGYYLRSGRLGFMGGTELVEISQTGKVLWRCNLEEKGVVMHHDVQMNNLNEIYAVVRDYKIDDRPNSKKDTLWGDAIVQIDSLGTIKHKWSPWTDWDLNKDTRLDSFKHDRFHFNTIAFDKDGSYLTSSPIENQIWKIDPKSGKIIWKLGKNGSFKMDPKDYFYFQHAPHITKDGDLLLFDNGDYAPQDTAKLQKRSRAIAFRLDTKNMVATRSYQAPLPIKQYTARMGSAFLLSNGNILQTSSKTGSAIVTDKQGKVLWELNSHFIPYRAVEVPESFWAKFRIKSN</sequence>
<dbReference type="RefSeq" id="WP_153512914.1">
    <property type="nucleotide sequence ID" value="NZ_CP045652.1"/>
</dbReference>
<accession>A0A5Q0QIK2</accession>
<dbReference type="GO" id="GO:0004062">
    <property type="term" value="F:aryl sulfotransferase activity"/>
    <property type="evidence" value="ECO:0007669"/>
    <property type="project" value="InterPro"/>
</dbReference>
<dbReference type="InterPro" id="IPR010262">
    <property type="entry name" value="Arylsulfotransferase_bact"/>
</dbReference>
<evidence type="ECO:0000313" key="3">
    <source>
        <dbReference type="Proteomes" id="UP000326921"/>
    </source>
</evidence>
<dbReference type="InterPro" id="IPR053143">
    <property type="entry name" value="Arylsulfate_ST"/>
</dbReference>
<dbReference type="Pfam" id="PF05935">
    <property type="entry name" value="Arylsulfotrans"/>
    <property type="match status" value="1"/>
</dbReference>
<dbReference type="KEGG" id="sphe:GFH32_17925"/>
<evidence type="ECO:0000256" key="1">
    <source>
        <dbReference type="SAM" id="Phobius"/>
    </source>
</evidence>
<proteinExistence type="predicted"/>
<dbReference type="SUPFAM" id="SSF63829">
    <property type="entry name" value="Calcium-dependent phosphotriesterase"/>
    <property type="match status" value="1"/>
</dbReference>
<name>A0A5Q0QIK2_9SPHI</name>
<dbReference type="PANTHER" id="PTHR35340">
    <property type="entry name" value="PQQ ENZYME REPEAT PROTEIN-RELATED"/>
    <property type="match status" value="1"/>
</dbReference>
<organism evidence="2 3">
    <name type="scientific">Sphingobacterium zhuxiongii</name>
    <dbReference type="NCBI Taxonomy" id="2662364"/>
    <lineage>
        <taxon>Bacteria</taxon>
        <taxon>Pseudomonadati</taxon>
        <taxon>Bacteroidota</taxon>
        <taxon>Sphingobacteriia</taxon>
        <taxon>Sphingobacteriales</taxon>
        <taxon>Sphingobacteriaceae</taxon>
        <taxon>Sphingobacterium</taxon>
    </lineage>
</organism>
<dbReference type="EMBL" id="CP045652">
    <property type="protein sequence ID" value="QGA28088.1"/>
    <property type="molecule type" value="Genomic_DNA"/>
</dbReference>
<protein>
    <recommendedName>
        <fullName evidence="4">Aryl sulfotransferase</fullName>
    </recommendedName>
</protein>
<dbReference type="Proteomes" id="UP000326921">
    <property type="component" value="Chromosome"/>
</dbReference>
<dbReference type="InterPro" id="IPR015943">
    <property type="entry name" value="WD40/YVTN_repeat-like_dom_sf"/>
</dbReference>
<dbReference type="AlphaFoldDB" id="A0A5Q0QIK2"/>
<gene>
    <name evidence="2" type="ORF">GFH32_17925</name>
</gene>
<keyword evidence="1" id="KW-0812">Transmembrane</keyword>
<feature type="transmembrane region" description="Helical" evidence="1">
    <location>
        <begin position="5"/>
        <end position="23"/>
    </location>
</feature>
<dbReference type="Gene3D" id="2.130.10.10">
    <property type="entry name" value="YVTN repeat-like/Quinoprotein amine dehydrogenase"/>
    <property type="match status" value="1"/>
</dbReference>
<reference evidence="2 3" key="1">
    <citation type="submission" date="2019-10" db="EMBL/GenBank/DDBJ databases">
        <authorList>
            <person name="Dong K."/>
        </authorList>
    </citation>
    <scope>NUCLEOTIDE SEQUENCE [LARGE SCALE GENOMIC DNA]</scope>
    <source>
        <strain evidence="3">dk4302</strain>
    </source>
</reference>
<keyword evidence="1" id="KW-0472">Membrane</keyword>
<keyword evidence="1" id="KW-1133">Transmembrane helix</keyword>
<keyword evidence="3" id="KW-1185">Reference proteome</keyword>
<dbReference type="PANTHER" id="PTHR35340:SF5">
    <property type="entry name" value="ASST-DOMAIN-CONTAINING PROTEIN"/>
    <property type="match status" value="1"/>
</dbReference>
<evidence type="ECO:0008006" key="4">
    <source>
        <dbReference type="Google" id="ProtNLM"/>
    </source>
</evidence>
<evidence type="ECO:0000313" key="2">
    <source>
        <dbReference type="EMBL" id="QGA28088.1"/>
    </source>
</evidence>